<evidence type="ECO:0000313" key="3">
    <source>
        <dbReference type="Proteomes" id="UP000000311"/>
    </source>
</evidence>
<dbReference type="GO" id="GO:0046983">
    <property type="term" value="F:protein dimerization activity"/>
    <property type="evidence" value="ECO:0007669"/>
    <property type="project" value="InterPro"/>
</dbReference>
<dbReference type="OMA" id="REIFCAF"/>
<gene>
    <name evidence="2" type="ORF">EAG_04258</name>
</gene>
<dbReference type="SUPFAM" id="SSF53098">
    <property type="entry name" value="Ribonuclease H-like"/>
    <property type="match status" value="1"/>
</dbReference>
<reference evidence="2 3" key="1">
    <citation type="journal article" date="2010" name="Science">
        <title>Genomic comparison of the ants Camponotus floridanus and Harpegnathos saltator.</title>
        <authorList>
            <person name="Bonasio R."/>
            <person name="Zhang G."/>
            <person name="Ye C."/>
            <person name="Mutti N.S."/>
            <person name="Fang X."/>
            <person name="Qin N."/>
            <person name="Donahue G."/>
            <person name="Yang P."/>
            <person name="Li Q."/>
            <person name="Li C."/>
            <person name="Zhang P."/>
            <person name="Huang Z."/>
            <person name="Berger S.L."/>
            <person name="Reinberg D."/>
            <person name="Wang J."/>
            <person name="Liebig J."/>
        </authorList>
    </citation>
    <scope>NUCLEOTIDE SEQUENCE [LARGE SCALE GENOMIC DNA]</scope>
    <source>
        <strain evidence="3">C129</strain>
    </source>
</reference>
<name>E2AN27_CAMFO</name>
<feature type="non-terminal residue" evidence="2">
    <location>
        <position position="1"/>
    </location>
</feature>
<evidence type="ECO:0000259" key="1">
    <source>
        <dbReference type="Pfam" id="PF05699"/>
    </source>
</evidence>
<dbReference type="InterPro" id="IPR008906">
    <property type="entry name" value="HATC_C_dom"/>
</dbReference>
<feature type="domain" description="HAT C-terminal dimerisation" evidence="1">
    <location>
        <begin position="2"/>
        <end position="68"/>
    </location>
</feature>
<feature type="non-terminal residue" evidence="2">
    <location>
        <position position="73"/>
    </location>
</feature>
<dbReference type="PANTHER" id="PTHR47611:SF3">
    <property type="entry name" value="HAT C-TERMINAL DIMERISATION DOMAIN-CONTAINING PROTEIN"/>
    <property type="match status" value="1"/>
</dbReference>
<organism evidence="3">
    <name type="scientific">Camponotus floridanus</name>
    <name type="common">Florida carpenter ant</name>
    <dbReference type="NCBI Taxonomy" id="104421"/>
    <lineage>
        <taxon>Eukaryota</taxon>
        <taxon>Metazoa</taxon>
        <taxon>Ecdysozoa</taxon>
        <taxon>Arthropoda</taxon>
        <taxon>Hexapoda</taxon>
        <taxon>Insecta</taxon>
        <taxon>Pterygota</taxon>
        <taxon>Neoptera</taxon>
        <taxon>Endopterygota</taxon>
        <taxon>Hymenoptera</taxon>
        <taxon>Apocrita</taxon>
        <taxon>Aculeata</taxon>
        <taxon>Formicoidea</taxon>
        <taxon>Formicidae</taxon>
        <taxon>Formicinae</taxon>
        <taxon>Camponotus</taxon>
    </lineage>
</organism>
<sequence length="73" mass="8455">LELRQYLNQTVISRSENPIEYWDKLKVAYPTLYSCALKYLSIVITSVPSERLFSKAGAIKAERRSRLSGDRFN</sequence>
<dbReference type="AlphaFoldDB" id="E2AN27"/>
<accession>E2AN27</accession>
<dbReference type="Proteomes" id="UP000000311">
    <property type="component" value="Unassembled WGS sequence"/>
</dbReference>
<evidence type="ECO:0000313" key="2">
    <source>
        <dbReference type="EMBL" id="EFN65160.1"/>
    </source>
</evidence>
<dbReference type="InterPro" id="IPR012337">
    <property type="entry name" value="RNaseH-like_sf"/>
</dbReference>
<dbReference type="EMBL" id="GL441054">
    <property type="protein sequence ID" value="EFN65160.1"/>
    <property type="molecule type" value="Genomic_DNA"/>
</dbReference>
<dbReference type="Pfam" id="PF05699">
    <property type="entry name" value="Dimer_Tnp_hAT"/>
    <property type="match status" value="1"/>
</dbReference>
<keyword evidence="3" id="KW-1185">Reference proteome</keyword>
<dbReference type="InParanoid" id="E2AN27"/>
<dbReference type="PANTHER" id="PTHR47611">
    <property type="entry name" value="HAT DIMERISATION DOMAIN, C-TERMINAL"/>
    <property type="match status" value="1"/>
</dbReference>
<protein>
    <recommendedName>
        <fullName evidence="1">HAT C-terminal dimerisation domain-containing protein</fullName>
    </recommendedName>
</protein>
<proteinExistence type="predicted"/>